<evidence type="ECO:0000256" key="11">
    <source>
        <dbReference type="ARBA" id="ARBA00039039"/>
    </source>
</evidence>
<evidence type="ECO:0000256" key="13">
    <source>
        <dbReference type="SAM" id="MobiDB-lite"/>
    </source>
</evidence>
<dbReference type="SUPFAM" id="SSF53448">
    <property type="entry name" value="Nucleotide-diphospho-sugar transferases"/>
    <property type="match status" value="1"/>
</dbReference>
<comment type="subcellular location">
    <subcellularLocation>
        <location evidence="1">Cytoplasm</location>
    </subcellularLocation>
</comment>
<feature type="region of interest" description="Disordered" evidence="13">
    <location>
        <begin position="489"/>
        <end position="546"/>
    </location>
</feature>
<comment type="catalytic activity">
    <reaction evidence="9">
        <text>a 1,2-diacyl-sn-glycero-3-phospho-(1D-myo-inositol-5-phosphate) + ATP = a 1,2-diacyl-sn-glycero-3-phospho-(1D-myo-inositol-4,5-bisphosphate) + ADP + H(+)</text>
        <dbReference type="Rhea" id="RHEA:12280"/>
        <dbReference type="ChEBI" id="CHEBI:15378"/>
        <dbReference type="ChEBI" id="CHEBI:30616"/>
        <dbReference type="ChEBI" id="CHEBI:57795"/>
        <dbReference type="ChEBI" id="CHEBI:58456"/>
        <dbReference type="ChEBI" id="CHEBI:456216"/>
        <dbReference type="EC" id="2.7.1.149"/>
    </reaction>
    <physiologicalReaction direction="left-to-right" evidence="9">
        <dbReference type="Rhea" id="RHEA:12281"/>
    </physiologicalReaction>
</comment>
<sequence>TWMCEGTLEIIPCSHVGHIFRKRSPYKWRTGVNVLKRNSIRLAEVWLDEYKKYYYQRIGNDLGDYGDITERKELRKKLQCKSFKWYLDNVYPELFVPGDAVASGEVRNLGGDGRKMCLDSPARKNNLHKPIGLYPCHGQGGNQFWMLSRDGEIRRDEACLDYAGKDVILYPCHGSKGNQLWIYNTKRYSNSCSGTLPQERVPSLKMASLTQKGSSKLKKKHFKPKYQKAKLFRANEPLVSVFMWGVNHTINELTHVNVPVMLLPDDFKAFSKIKVDNHHFNKESMPSHFKVKEYCPLVFRNLRERFSIDDVEYMNSLTKSQPIAISSPGRSGAKFYESYDRLFIMKTLQSEEVEQMHSLLKQYHPYIVERHGKTLLPQYLGMYRLTVDGAETYIVVMRNIFTTRLKIHKKYDLKGSTVDREASDKEKEKDIPVLKDNDFVKDGCKIYVGSESKERLLELLTADSMFLSSMNLMDYSVCLGIHDCERSEQDAQEKEKVETSDLEGSGGDVGSDEDEDSAGSGIGGTVPTPPDSPQAMREEMSFNGDGLNPTRDIYATASYEGAPKKEVYFLALVDVLTHYGMKKRTAQAAKVVKHGTNAEISTVHPEQYAKRLIDFIAKAME</sequence>
<dbReference type="InterPro" id="IPR027483">
    <property type="entry name" value="PInositol-4-P-4/5-kinase_C_sf"/>
</dbReference>
<dbReference type="GO" id="GO:0016308">
    <property type="term" value="F:1-phosphatidylinositol-4-phosphate 5-kinase activity"/>
    <property type="evidence" value="ECO:0007669"/>
    <property type="project" value="TreeGrafter"/>
</dbReference>
<dbReference type="InterPro" id="IPR035992">
    <property type="entry name" value="Ricin_B-like_lectins"/>
</dbReference>
<dbReference type="Pfam" id="PF00652">
    <property type="entry name" value="Ricin_B_lectin"/>
    <property type="match status" value="1"/>
</dbReference>
<accession>A0A4Y2MFE7</accession>
<dbReference type="CDD" id="cd23462">
    <property type="entry name" value="beta-trefoil_Ricin_Pgant9-like"/>
    <property type="match status" value="1"/>
</dbReference>
<dbReference type="Gene3D" id="3.30.810.10">
    <property type="entry name" value="2-Layer Sandwich"/>
    <property type="match status" value="1"/>
</dbReference>
<dbReference type="PROSITE" id="PS51455">
    <property type="entry name" value="PIPK"/>
    <property type="match status" value="1"/>
</dbReference>
<evidence type="ECO:0000256" key="3">
    <source>
        <dbReference type="ARBA" id="ARBA00022679"/>
    </source>
</evidence>
<dbReference type="Gene3D" id="2.80.10.50">
    <property type="match status" value="1"/>
</dbReference>
<organism evidence="15 16">
    <name type="scientific">Araneus ventricosus</name>
    <name type="common">Orbweaver spider</name>
    <name type="synonym">Epeira ventricosa</name>
    <dbReference type="NCBI Taxonomy" id="182803"/>
    <lineage>
        <taxon>Eukaryota</taxon>
        <taxon>Metazoa</taxon>
        <taxon>Ecdysozoa</taxon>
        <taxon>Arthropoda</taxon>
        <taxon>Chelicerata</taxon>
        <taxon>Arachnida</taxon>
        <taxon>Araneae</taxon>
        <taxon>Araneomorphae</taxon>
        <taxon>Entelegynae</taxon>
        <taxon>Araneoidea</taxon>
        <taxon>Araneidae</taxon>
        <taxon>Araneus</taxon>
    </lineage>
</organism>
<dbReference type="Gene3D" id="3.30.800.10">
    <property type="entry name" value="Phosphatidylinositol Phosphate Kinase II Beta"/>
    <property type="match status" value="1"/>
</dbReference>
<dbReference type="Proteomes" id="UP000499080">
    <property type="component" value="Unassembled WGS sequence"/>
</dbReference>
<evidence type="ECO:0000259" key="14">
    <source>
        <dbReference type="PROSITE" id="PS51455"/>
    </source>
</evidence>
<evidence type="ECO:0000256" key="6">
    <source>
        <dbReference type="ARBA" id="ARBA00022840"/>
    </source>
</evidence>
<dbReference type="GO" id="GO:0005737">
    <property type="term" value="C:cytoplasm"/>
    <property type="evidence" value="ECO:0007669"/>
    <property type="project" value="UniProtKB-SubCell"/>
</dbReference>
<name>A0A4Y2MFE7_ARAVE</name>
<evidence type="ECO:0000256" key="4">
    <source>
        <dbReference type="ARBA" id="ARBA00022741"/>
    </source>
</evidence>
<keyword evidence="5 12" id="KW-0418">Kinase</keyword>
<comment type="catalytic activity">
    <reaction evidence="10">
        <text>1,2-dihexadecanoyl-sn-glycero-3-phospho-(1D-myo-inositol-5-phosphate) + GTP = 1,2-dihexadecanoyl-sn-glycero-3-phospho-(1D-myo-inositol-4,5-bisphosphate) + GDP + H(+)</text>
        <dbReference type="Rhea" id="RHEA:55964"/>
        <dbReference type="ChEBI" id="CHEBI:15378"/>
        <dbReference type="ChEBI" id="CHEBI:37565"/>
        <dbReference type="ChEBI" id="CHEBI:58189"/>
        <dbReference type="ChEBI" id="CHEBI:83423"/>
        <dbReference type="ChEBI" id="CHEBI:84968"/>
    </reaction>
    <physiologicalReaction direction="left-to-right" evidence="10">
        <dbReference type="Rhea" id="RHEA:55965"/>
    </physiologicalReaction>
</comment>
<dbReference type="GO" id="GO:0005886">
    <property type="term" value="C:plasma membrane"/>
    <property type="evidence" value="ECO:0007669"/>
    <property type="project" value="TreeGrafter"/>
</dbReference>
<dbReference type="PANTHER" id="PTHR23086:SF8">
    <property type="entry name" value="PHOSPHATIDYLINOSITOL 5-PHOSPHATE 4-KINASE, ISOFORM A"/>
    <property type="match status" value="1"/>
</dbReference>
<evidence type="ECO:0000256" key="7">
    <source>
        <dbReference type="ARBA" id="ARBA00023098"/>
    </source>
</evidence>
<comment type="catalytic activity">
    <reaction evidence="8">
        <text>1,2-dihexadecanoyl-sn-glycero-3-phospho-(1D-myo-inositol-5-phosphate) + ATP = 1,2-dihexadecanoyl-sn-glycero-3-phospho-(1D-myo-inositol-4,5-bisphosphate) + ADP + H(+)</text>
        <dbReference type="Rhea" id="RHEA:55992"/>
        <dbReference type="ChEBI" id="CHEBI:15378"/>
        <dbReference type="ChEBI" id="CHEBI:30616"/>
        <dbReference type="ChEBI" id="CHEBI:83423"/>
        <dbReference type="ChEBI" id="CHEBI:84968"/>
        <dbReference type="ChEBI" id="CHEBI:456216"/>
    </reaction>
    <physiologicalReaction direction="left-to-right" evidence="8">
        <dbReference type="Rhea" id="RHEA:55993"/>
    </physiologicalReaction>
</comment>
<keyword evidence="16" id="KW-1185">Reference proteome</keyword>
<evidence type="ECO:0000256" key="10">
    <source>
        <dbReference type="ARBA" id="ARBA00036950"/>
    </source>
</evidence>
<proteinExistence type="predicted"/>
<dbReference type="InterPro" id="IPR027484">
    <property type="entry name" value="PInositol-4-P-5-kinase_N"/>
</dbReference>
<dbReference type="EMBL" id="BGPR01007214">
    <property type="protein sequence ID" value="GBN25194.1"/>
    <property type="molecule type" value="Genomic_DNA"/>
</dbReference>
<dbReference type="CDD" id="cd17305">
    <property type="entry name" value="PIPKc_PIP5KII"/>
    <property type="match status" value="1"/>
</dbReference>
<dbReference type="GO" id="GO:0046854">
    <property type="term" value="P:phosphatidylinositol phosphate biosynthetic process"/>
    <property type="evidence" value="ECO:0007669"/>
    <property type="project" value="TreeGrafter"/>
</dbReference>
<dbReference type="SMART" id="SM00458">
    <property type="entry name" value="RICIN"/>
    <property type="match status" value="1"/>
</dbReference>
<dbReference type="PANTHER" id="PTHR23086">
    <property type="entry name" value="PHOSPHATIDYLINOSITOL-4-PHOSPHATE 5-KINASE"/>
    <property type="match status" value="1"/>
</dbReference>
<evidence type="ECO:0000256" key="9">
    <source>
        <dbReference type="ARBA" id="ARBA00036698"/>
    </source>
</evidence>
<protein>
    <recommendedName>
        <fullName evidence="11">1-phosphatidylinositol-5-phosphate 4-kinase</fullName>
        <ecNumber evidence="11">2.7.1.149</ecNumber>
    </recommendedName>
</protein>
<evidence type="ECO:0000256" key="2">
    <source>
        <dbReference type="ARBA" id="ARBA00022490"/>
    </source>
</evidence>
<dbReference type="GO" id="GO:0005524">
    <property type="term" value="F:ATP binding"/>
    <property type="evidence" value="ECO:0007669"/>
    <property type="project" value="UniProtKB-UniRule"/>
</dbReference>
<dbReference type="SMART" id="SM00330">
    <property type="entry name" value="PIPKc"/>
    <property type="match status" value="1"/>
</dbReference>
<evidence type="ECO:0000256" key="1">
    <source>
        <dbReference type="ARBA" id="ARBA00004496"/>
    </source>
</evidence>
<dbReference type="InterPro" id="IPR023610">
    <property type="entry name" value="PInositol-4/5-P-5/4-kinase"/>
</dbReference>
<dbReference type="EC" id="2.7.1.149" evidence="11"/>
<dbReference type="GO" id="GO:0016309">
    <property type="term" value="F:1-phosphatidylinositol-5-phosphate 4-kinase activity"/>
    <property type="evidence" value="ECO:0007669"/>
    <property type="project" value="UniProtKB-EC"/>
</dbReference>
<evidence type="ECO:0000313" key="16">
    <source>
        <dbReference type="Proteomes" id="UP000499080"/>
    </source>
</evidence>
<dbReference type="SUPFAM" id="SSF56104">
    <property type="entry name" value="SAICAR synthase-like"/>
    <property type="match status" value="1"/>
</dbReference>
<evidence type="ECO:0000256" key="12">
    <source>
        <dbReference type="PROSITE-ProRule" id="PRU00781"/>
    </source>
</evidence>
<dbReference type="PROSITE" id="PS50231">
    <property type="entry name" value="RICIN_B_LECTIN"/>
    <property type="match status" value="1"/>
</dbReference>
<keyword evidence="6 12" id="KW-0067">ATP-binding</keyword>
<evidence type="ECO:0000256" key="5">
    <source>
        <dbReference type="ARBA" id="ARBA00022777"/>
    </source>
</evidence>
<dbReference type="OrthoDB" id="20783at2759"/>
<dbReference type="Pfam" id="PF01504">
    <property type="entry name" value="PIP5K"/>
    <property type="match status" value="1"/>
</dbReference>
<dbReference type="Gene3D" id="3.90.550.10">
    <property type="entry name" value="Spore Coat Polysaccharide Biosynthesis Protein SpsA, Chain A"/>
    <property type="match status" value="1"/>
</dbReference>
<dbReference type="InterPro" id="IPR029044">
    <property type="entry name" value="Nucleotide-diphossugar_trans"/>
</dbReference>
<feature type="non-terminal residue" evidence="15">
    <location>
        <position position="1"/>
    </location>
</feature>
<dbReference type="InterPro" id="IPR000772">
    <property type="entry name" value="Ricin_B_lectin"/>
</dbReference>
<dbReference type="SUPFAM" id="SSF50370">
    <property type="entry name" value="Ricin B-like lectins"/>
    <property type="match status" value="1"/>
</dbReference>
<evidence type="ECO:0000313" key="15">
    <source>
        <dbReference type="EMBL" id="GBN25194.1"/>
    </source>
</evidence>
<dbReference type="FunFam" id="3.30.800.10:FF:000002">
    <property type="entry name" value="Phosphatidylinositol 5-phosphate 4-kinase type-2 beta"/>
    <property type="match status" value="1"/>
</dbReference>
<dbReference type="AlphaFoldDB" id="A0A4Y2MFE7"/>
<comment type="caution">
    <text evidence="15">The sequence shown here is derived from an EMBL/GenBank/DDBJ whole genome shotgun (WGS) entry which is preliminary data.</text>
</comment>
<keyword evidence="2" id="KW-0963">Cytoplasm</keyword>
<feature type="compositionally biased region" description="Basic and acidic residues" evidence="13">
    <location>
        <begin position="489"/>
        <end position="499"/>
    </location>
</feature>
<feature type="domain" description="PIPK" evidence="14">
    <location>
        <begin position="234"/>
        <end position="620"/>
    </location>
</feature>
<reference evidence="15 16" key="1">
    <citation type="journal article" date="2019" name="Sci. Rep.">
        <title>Orb-weaving spider Araneus ventricosus genome elucidates the spidroin gene catalogue.</title>
        <authorList>
            <person name="Kono N."/>
            <person name="Nakamura H."/>
            <person name="Ohtoshi R."/>
            <person name="Moran D.A.P."/>
            <person name="Shinohara A."/>
            <person name="Yoshida Y."/>
            <person name="Fujiwara M."/>
            <person name="Mori M."/>
            <person name="Tomita M."/>
            <person name="Arakawa K."/>
        </authorList>
    </citation>
    <scope>NUCLEOTIDE SEQUENCE [LARGE SCALE GENOMIC DNA]</scope>
</reference>
<dbReference type="InterPro" id="IPR002498">
    <property type="entry name" value="PInositol-4-P-4/5-kinase_core"/>
</dbReference>
<keyword evidence="4 12" id="KW-0547">Nucleotide-binding</keyword>
<gene>
    <name evidence="15" type="primary">PIP4K2A_0</name>
    <name evidence="15" type="ORF">AVEN_219728_1</name>
</gene>
<keyword evidence="3 12" id="KW-0808">Transferase</keyword>
<keyword evidence="7" id="KW-0443">Lipid metabolism</keyword>
<evidence type="ECO:0000256" key="8">
    <source>
        <dbReference type="ARBA" id="ARBA00036478"/>
    </source>
</evidence>